<reference evidence="14" key="1">
    <citation type="submission" date="2023-06" db="EMBL/GenBank/DDBJ databases">
        <title>Identification and characterization of horizontal gene transfer across gut microbiota members of farm animals based on homology search.</title>
        <authorList>
            <person name="Zeman M."/>
            <person name="Kubasova T."/>
            <person name="Jahodarova E."/>
            <person name="Nykrynova M."/>
            <person name="Rychlik I."/>
        </authorList>
    </citation>
    <scope>NUCLEOTIDE SEQUENCE [LARGE SCALE GENOMIC DNA]</scope>
    <source>
        <strain evidence="14">ET340</strain>
    </source>
</reference>
<keyword evidence="6" id="KW-0949">S-adenosyl-L-methionine</keyword>
<dbReference type="InterPro" id="IPR034457">
    <property type="entry name" value="Organic_radical-activating"/>
</dbReference>
<evidence type="ECO:0000313" key="13">
    <source>
        <dbReference type="EMBL" id="MDM8201626.1"/>
    </source>
</evidence>
<dbReference type="InterPro" id="IPR001989">
    <property type="entry name" value="Radical_activat_CS"/>
</dbReference>
<comment type="caution">
    <text evidence="13">The sequence shown here is derived from an EMBL/GenBank/DDBJ whole genome shotgun (WGS) entry which is preliminary data.</text>
</comment>
<evidence type="ECO:0000256" key="12">
    <source>
        <dbReference type="PIRNR" id="PIRNR000368"/>
    </source>
</evidence>
<evidence type="ECO:0000256" key="3">
    <source>
        <dbReference type="ARBA" id="ARBA00009777"/>
    </source>
</evidence>
<dbReference type="SFLD" id="SFLDG01066">
    <property type="entry name" value="organic_radical-activating_enz"/>
    <property type="match status" value="1"/>
</dbReference>
<keyword evidence="7" id="KW-0479">Metal-binding</keyword>
<sequence length="173" mass="19333">MLQVAGFAGDSIVDGPGLRFTVFFQGCPHHCPGCHNPETWPFEGGTPFTPEQLIQMAKKNPLCRGITLSGGEPFAQAGPEMLEFVRLAREAGYEVASYTGYTFEELYERGTPAQKELLTLLDTLIDGPFVQAEMSLELRFRGSRNQRILDLPQCLAQGKAVWETRERWVGEHQ</sequence>
<evidence type="ECO:0000256" key="7">
    <source>
        <dbReference type="ARBA" id="ARBA00022723"/>
    </source>
</evidence>
<dbReference type="PANTHER" id="PTHR30352">
    <property type="entry name" value="PYRUVATE FORMATE-LYASE-ACTIVATING ENZYME"/>
    <property type="match status" value="1"/>
</dbReference>
<dbReference type="PANTHER" id="PTHR30352:SF2">
    <property type="entry name" value="ANAEROBIC RIBONUCLEOSIDE-TRIPHOSPHATE REDUCTASE-ACTIVATING PROTEIN"/>
    <property type="match status" value="1"/>
</dbReference>
<dbReference type="InterPro" id="IPR058240">
    <property type="entry name" value="rSAM_sf"/>
</dbReference>
<comment type="function">
    <text evidence="2 12">Activation of anaerobic ribonucleoside-triphosphate reductase under anaerobic conditions by generation of an organic free radical, using S-adenosylmethionine and reduced flavodoxin as cosubstrates to produce 5'-deoxy-adenosine.</text>
</comment>
<reference evidence="13 14" key="2">
    <citation type="submission" date="2023-06" db="EMBL/GenBank/DDBJ databases">
        <title>Identification and characterization of horizontal gene transfer across gut microbiota members of farm animals based on homology search.</title>
        <authorList>
            <person name="Schwarzerova J."/>
            <person name="Nykrynova M."/>
            <person name="Jureckova K."/>
            <person name="Cejkova D."/>
            <person name="Rychlik I."/>
        </authorList>
    </citation>
    <scope>NUCLEOTIDE SEQUENCE [LARGE SCALE GENOMIC DNA]</scope>
    <source>
        <strain evidence="13 14">ET340</strain>
    </source>
</reference>
<gene>
    <name evidence="13" type="primary">nrdG</name>
    <name evidence="13" type="ORF">QUW08_10050</name>
</gene>
<reference evidence="13 14" key="3">
    <citation type="submission" date="2023-06" db="EMBL/GenBank/DDBJ databases">
        <authorList>
            <person name="Zeman M."/>
            <person name="Kubasova T."/>
            <person name="Jahodarova E."/>
            <person name="Nykrynova M."/>
            <person name="Rychlik I."/>
        </authorList>
    </citation>
    <scope>NUCLEOTIDE SEQUENCE [LARGE SCALE GENOMIC DNA]</scope>
    <source>
        <strain evidence="13 14">ET340</strain>
    </source>
</reference>
<keyword evidence="10" id="KW-0411">Iron-sulfur</keyword>
<dbReference type="Pfam" id="PF13353">
    <property type="entry name" value="Fer4_12"/>
    <property type="match status" value="1"/>
</dbReference>
<keyword evidence="5" id="KW-0004">4Fe-4S</keyword>
<evidence type="ECO:0000256" key="4">
    <source>
        <dbReference type="ARBA" id="ARBA00014281"/>
    </source>
</evidence>
<dbReference type="NCBIfam" id="TIGR02491">
    <property type="entry name" value="NrdG"/>
    <property type="match status" value="1"/>
</dbReference>
<proteinExistence type="inferred from homology"/>
<dbReference type="CDD" id="cd01335">
    <property type="entry name" value="Radical_SAM"/>
    <property type="match status" value="1"/>
</dbReference>
<keyword evidence="8 12" id="KW-0560">Oxidoreductase</keyword>
<dbReference type="SFLD" id="SFLDS00029">
    <property type="entry name" value="Radical_SAM"/>
    <property type="match status" value="1"/>
</dbReference>
<dbReference type="PIRSF" id="PIRSF000368">
    <property type="entry name" value="NrdG"/>
    <property type="match status" value="1"/>
</dbReference>
<accession>A0ABT7URW0</accession>
<evidence type="ECO:0000256" key="1">
    <source>
        <dbReference type="ARBA" id="ARBA00001966"/>
    </source>
</evidence>
<evidence type="ECO:0000256" key="8">
    <source>
        <dbReference type="ARBA" id="ARBA00023002"/>
    </source>
</evidence>
<evidence type="ECO:0000313" key="14">
    <source>
        <dbReference type="Proteomes" id="UP001529380"/>
    </source>
</evidence>
<dbReference type="EMBL" id="JAUDCL010000017">
    <property type="protein sequence ID" value="MDM8201626.1"/>
    <property type="molecule type" value="Genomic_DNA"/>
</dbReference>
<dbReference type="SUPFAM" id="SSF102114">
    <property type="entry name" value="Radical SAM enzymes"/>
    <property type="match status" value="1"/>
</dbReference>
<organism evidence="13 14">
    <name type="scientific">Allofournierella massiliensis</name>
    <dbReference type="NCBI Taxonomy" id="1650663"/>
    <lineage>
        <taxon>Bacteria</taxon>
        <taxon>Bacillati</taxon>
        <taxon>Bacillota</taxon>
        <taxon>Clostridia</taxon>
        <taxon>Eubacteriales</taxon>
        <taxon>Oscillospiraceae</taxon>
        <taxon>Allofournierella</taxon>
    </lineage>
</organism>
<evidence type="ECO:0000256" key="5">
    <source>
        <dbReference type="ARBA" id="ARBA00022485"/>
    </source>
</evidence>
<comment type="cofactor">
    <cofactor evidence="1">
        <name>[4Fe-4S] cluster</name>
        <dbReference type="ChEBI" id="CHEBI:49883"/>
    </cofactor>
</comment>
<comment type="catalytic activity">
    <reaction evidence="11">
        <text>glycyl-[protein] + reduced [flavodoxin] + S-adenosyl-L-methionine = glycin-2-yl radical-[protein] + semiquinone [flavodoxin] + 5'-deoxyadenosine + L-methionine + H(+)</text>
        <dbReference type="Rhea" id="RHEA:61976"/>
        <dbReference type="Rhea" id="RHEA-COMP:10622"/>
        <dbReference type="Rhea" id="RHEA-COMP:14480"/>
        <dbReference type="Rhea" id="RHEA-COMP:15993"/>
        <dbReference type="Rhea" id="RHEA-COMP:15994"/>
        <dbReference type="ChEBI" id="CHEBI:15378"/>
        <dbReference type="ChEBI" id="CHEBI:17319"/>
        <dbReference type="ChEBI" id="CHEBI:29947"/>
        <dbReference type="ChEBI" id="CHEBI:32722"/>
        <dbReference type="ChEBI" id="CHEBI:57618"/>
        <dbReference type="ChEBI" id="CHEBI:57844"/>
        <dbReference type="ChEBI" id="CHEBI:59789"/>
        <dbReference type="ChEBI" id="CHEBI:140311"/>
    </reaction>
</comment>
<dbReference type="InterPro" id="IPR013785">
    <property type="entry name" value="Aldolase_TIM"/>
</dbReference>
<keyword evidence="14" id="KW-1185">Reference proteome</keyword>
<dbReference type="RefSeq" id="WP_289600135.1">
    <property type="nucleotide sequence ID" value="NZ_JAUDCL010000017.1"/>
</dbReference>
<evidence type="ECO:0000256" key="6">
    <source>
        <dbReference type="ARBA" id="ARBA00022691"/>
    </source>
</evidence>
<dbReference type="EC" id="1.97.1.-" evidence="12"/>
<dbReference type="PROSITE" id="PS01087">
    <property type="entry name" value="RADICAL_ACTIVATING"/>
    <property type="match status" value="1"/>
</dbReference>
<dbReference type="SFLD" id="SFLDF00299">
    <property type="entry name" value="anaerobic_ribonucleoside-triph"/>
    <property type="match status" value="1"/>
</dbReference>
<evidence type="ECO:0000256" key="9">
    <source>
        <dbReference type="ARBA" id="ARBA00023004"/>
    </source>
</evidence>
<dbReference type="SFLD" id="SFLDG01063">
    <property type="entry name" value="activating_enzymes__group_1"/>
    <property type="match status" value="1"/>
</dbReference>
<evidence type="ECO:0000256" key="10">
    <source>
        <dbReference type="ARBA" id="ARBA00023014"/>
    </source>
</evidence>
<comment type="similarity">
    <text evidence="3 12">Belongs to the organic radical-activating enzymes family.</text>
</comment>
<keyword evidence="9" id="KW-0408">Iron</keyword>
<dbReference type="Proteomes" id="UP001529380">
    <property type="component" value="Unassembled WGS sequence"/>
</dbReference>
<evidence type="ECO:0000256" key="2">
    <source>
        <dbReference type="ARBA" id="ARBA00003852"/>
    </source>
</evidence>
<dbReference type="Gene3D" id="3.20.20.70">
    <property type="entry name" value="Aldolase class I"/>
    <property type="match status" value="1"/>
</dbReference>
<name>A0ABT7URW0_9FIRM</name>
<dbReference type="InterPro" id="IPR012837">
    <property type="entry name" value="NrdG"/>
</dbReference>
<evidence type="ECO:0000256" key="11">
    <source>
        <dbReference type="ARBA" id="ARBA00047365"/>
    </source>
</evidence>
<dbReference type="InterPro" id="IPR007197">
    <property type="entry name" value="rSAM"/>
</dbReference>
<protein>
    <recommendedName>
        <fullName evidence="4 12">Anaerobic ribonucleoside-triphosphate reductase-activating protein</fullName>
        <ecNumber evidence="12">1.97.1.-</ecNumber>
    </recommendedName>
</protein>